<reference evidence="7 8" key="1">
    <citation type="submission" date="2024-10" db="EMBL/GenBank/DDBJ databases">
        <title>The Natural Products Discovery Center: Release of the First 8490 Sequenced Strains for Exploring Actinobacteria Biosynthetic Diversity.</title>
        <authorList>
            <person name="Kalkreuter E."/>
            <person name="Kautsar S.A."/>
            <person name="Yang D."/>
            <person name="Bader C.D."/>
            <person name="Teijaro C.N."/>
            <person name="Fluegel L."/>
            <person name="Davis C.M."/>
            <person name="Simpson J.R."/>
            <person name="Lauterbach L."/>
            <person name="Steele A.D."/>
            <person name="Gui C."/>
            <person name="Meng S."/>
            <person name="Li G."/>
            <person name="Viehrig K."/>
            <person name="Ye F."/>
            <person name="Su P."/>
            <person name="Kiefer A.F."/>
            <person name="Nichols A."/>
            <person name="Cepeda A.J."/>
            <person name="Yan W."/>
            <person name="Fan B."/>
            <person name="Jiang Y."/>
            <person name="Adhikari A."/>
            <person name="Zheng C.-J."/>
            <person name="Schuster L."/>
            <person name="Cowan T.M."/>
            <person name="Smanski M.J."/>
            <person name="Chevrette M.G."/>
            <person name="De Carvalho L.P.S."/>
            <person name="Shen B."/>
        </authorList>
    </citation>
    <scope>NUCLEOTIDE SEQUENCE [LARGE SCALE GENOMIC DNA]</scope>
    <source>
        <strain evidence="7 8">NPDC053399</strain>
    </source>
</reference>
<feature type="transmembrane region" description="Helical" evidence="6">
    <location>
        <begin position="172"/>
        <end position="191"/>
    </location>
</feature>
<keyword evidence="5 6" id="KW-0472">Membrane</keyword>
<evidence type="ECO:0000256" key="2">
    <source>
        <dbReference type="ARBA" id="ARBA00022475"/>
    </source>
</evidence>
<evidence type="ECO:0000256" key="3">
    <source>
        <dbReference type="ARBA" id="ARBA00022692"/>
    </source>
</evidence>
<feature type="transmembrane region" description="Helical" evidence="6">
    <location>
        <begin position="304"/>
        <end position="321"/>
    </location>
</feature>
<keyword evidence="2" id="KW-1003">Cell membrane</keyword>
<feature type="transmembrane region" description="Helical" evidence="6">
    <location>
        <begin position="130"/>
        <end position="152"/>
    </location>
</feature>
<feature type="transmembrane region" description="Helical" evidence="6">
    <location>
        <begin position="57"/>
        <end position="75"/>
    </location>
</feature>
<evidence type="ECO:0000256" key="1">
    <source>
        <dbReference type="ARBA" id="ARBA00004651"/>
    </source>
</evidence>
<dbReference type="PANTHER" id="PTHR39087:SF2">
    <property type="entry name" value="UPF0104 MEMBRANE PROTEIN MJ1595"/>
    <property type="match status" value="1"/>
</dbReference>
<feature type="transmembrane region" description="Helical" evidence="6">
    <location>
        <begin position="20"/>
        <end position="37"/>
    </location>
</feature>
<comment type="subcellular location">
    <subcellularLocation>
        <location evidence="1">Cell membrane</location>
        <topology evidence="1">Multi-pass membrane protein</topology>
    </subcellularLocation>
</comment>
<evidence type="ECO:0000256" key="6">
    <source>
        <dbReference type="SAM" id="Phobius"/>
    </source>
</evidence>
<keyword evidence="3 6" id="KW-0812">Transmembrane</keyword>
<evidence type="ECO:0000256" key="4">
    <source>
        <dbReference type="ARBA" id="ARBA00022989"/>
    </source>
</evidence>
<feature type="transmembrane region" description="Helical" evidence="6">
    <location>
        <begin position="279"/>
        <end position="298"/>
    </location>
</feature>
<dbReference type="InterPro" id="IPR022791">
    <property type="entry name" value="L-PG_synthase/AglD"/>
</dbReference>
<name>A0ABW8C4Y8_9ACTN</name>
<accession>A0ABW8C4Y8</accession>
<keyword evidence="4 6" id="KW-1133">Transmembrane helix</keyword>
<feature type="transmembrane region" description="Helical" evidence="6">
    <location>
        <begin position="220"/>
        <end position="244"/>
    </location>
</feature>
<protein>
    <submittedName>
        <fullName evidence="7">YbhN family protein</fullName>
    </submittedName>
</protein>
<dbReference type="RefSeq" id="WP_399645688.1">
    <property type="nucleotide sequence ID" value="NZ_JBITYG010000002.1"/>
</dbReference>
<gene>
    <name evidence="7" type="ORF">ACIGXA_08080</name>
</gene>
<dbReference type="EMBL" id="JBITYG010000002">
    <property type="protein sequence ID" value="MFI9100471.1"/>
    <property type="molecule type" value="Genomic_DNA"/>
</dbReference>
<dbReference type="Proteomes" id="UP001614394">
    <property type="component" value="Unassembled WGS sequence"/>
</dbReference>
<evidence type="ECO:0000313" key="8">
    <source>
        <dbReference type="Proteomes" id="UP001614394"/>
    </source>
</evidence>
<dbReference type="Pfam" id="PF03706">
    <property type="entry name" value="LPG_synthase_TM"/>
    <property type="match status" value="1"/>
</dbReference>
<dbReference type="PANTHER" id="PTHR39087">
    <property type="entry name" value="UPF0104 MEMBRANE PROTEIN MJ1595"/>
    <property type="match status" value="1"/>
</dbReference>
<organism evidence="7 8">
    <name type="scientific">Streptomyces fildesensis</name>
    <dbReference type="NCBI Taxonomy" id="375757"/>
    <lineage>
        <taxon>Bacteria</taxon>
        <taxon>Bacillati</taxon>
        <taxon>Actinomycetota</taxon>
        <taxon>Actinomycetes</taxon>
        <taxon>Kitasatosporales</taxon>
        <taxon>Streptomycetaceae</taxon>
        <taxon>Streptomyces</taxon>
    </lineage>
</organism>
<proteinExistence type="predicted"/>
<feature type="transmembrane region" description="Helical" evidence="6">
    <location>
        <begin position="250"/>
        <end position="267"/>
    </location>
</feature>
<feature type="transmembrane region" description="Helical" evidence="6">
    <location>
        <begin position="95"/>
        <end position="118"/>
    </location>
</feature>
<evidence type="ECO:0000256" key="5">
    <source>
        <dbReference type="ARBA" id="ARBA00023136"/>
    </source>
</evidence>
<sequence length="326" mass="33496">MTLAQAERVKWQGGWQRTSVRSMAVLIPVLALAVLAGRRWSLIDSSADQLGAADRQWMAVAAAAAVMTWICSATAQQGAVVESLPPGRLLATQFAASAANHLLPAGVGGNAVNLRFLLRRGLPPGRSAAALGVRAVAAGVVRVGMLLILLAVFPHALKVDRVTPAGPAHPVVIVSVVAGCAVAGALLLLLAGRVRDRVRTFFGTMVVDVRALHCKSARVAALWGGSLAFPVMHATVLVAVIQALNAPVPVSGVVLAYLFASTAAAWLPAPGGLGSLDAALAFTLVTAGASAVVATSAVLGYRLVTVWLPLIPGVLVLAALMRRRVL</sequence>
<comment type="caution">
    <text evidence="7">The sequence shown here is derived from an EMBL/GenBank/DDBJ whole genome shotgun (WGS) entry which is preliminary data.</text>
</comment>
<evidence type="ECO:0000313" key="7">
    <source>
        <dbReference type="EMBL" id="MFI9100471.1"/>
    </source>
</evidence>
<keyword evidence="8" id="KW-1185">Reference proteome</keyword>